<dbReference type="AlphaFoldDB" id="K9YSK7"/>
<proteinExistence type="predicted"/>
<gene>
    <name evidence="1" type="ORF">Dacsa_0537</name>
</gene>
<dbReference type="EMBL" id="CP003944">
    <property type="protein sequence ID" value="AFZ49320.1"/>
    <property type="molecule type" value="Genomic_DNA"/>
</dbReference>
<dbReference type="Proteomes" id="UP000010482">
    <property type="component" value="Chromosome"/>
</dbReference>
<dbReference type="RefSeq" id="WP_015228333.1">
    <property type="nucleotide sequence ID" value="NC_019780.1"/>
</dbReference>
<protein>
    <submittedName>
        <fullName evidence="1">Uncharacterized protein</fullName>
    </submittedName>
</protein>
<evidence type="ECO:0000313" key="2">
    <source>
        <dbReference type="Proteomes" id="UP000010482"/>
    </source>
</evidence>
<dbReference type="KEGG" id="dsl:Dacsa_0537"/>
<name>K9YSK7_DACS8</name>
<evidence type="ECO:0000313" key="1">
    <source>
        <dbReference type="EMBL" id="AFZ49320.1"/>
    </source>
</evidence>
<reference evidence="1" key="1">
    <citation type="submission" date="2012-04" db="EMBL/GenBank/DDBJ databases">
        <title>Finished genome of Dactylococcopsis salina PCC 8305.</title>
        <authorList>
            <consortium name="US DOE Joint Genome Institute"/>
            <person name="Gugger M."/>
            <person name="Coursin T."/>
            <person name="Rippka R."/>
            <person name="Tandeau De Marsac N."/>
            <person name="Huntemann M."/>
            <person name="Wei C.-L."/>
            <person name="Han J."/>
            <person name="Detter J.C."/>
            <person name="Han C."/>
            <person name="Tapia R."/>
            <person name="Daligault H."/>
            <person name="Chen A."/>
            <person name="Krypides N."/>
            <person name="Mavromatis K."/>
            <person name="Markowitz V."/>
            <person name="Szeto E."/>
            <person name="Ivanova N."/>
            <person name="Ovchinnikova G."/>
            <person name="Pagani I."/>
            <person name="Pati A."/>
            <person name="Goodwin L."/>
            <person name="Peters L."/>
            <person name="Pitluck S."/>
            <person name="Woyke T."/>
            <person name="Kerfeld C."/>
        </authorList>
    </citation>
    <scope>NUCLEOTIDE SEQUENCE [LARGE SCALE GENOMIC DNA]</scope>
    <source>
        <strain evidence="1">PCC 8305</strain>
    </source>
</reference>
<dbReference type="PATRIC" id="fig|13035.3.peg.611"/>
<accession>K9YSK7</accession>
<dbReference type="OrthoDB" id="573886at2"/>
<dbReference type="HOGENOM" id="CLU_177101_1_0_3"/>
<sequence>MLDQQKRLCSPEEIEQAITELERYRERIVNDLFQSARRVDVPHKTAMANIGKNPEIMRIDAKIEALQAKQSQLR</sequence>
<organism evidence="1 2">
    <name type="scientific">Dactylococcopsis salina (strain PCC 8305)</name>
    <name type="common">Myxobactron salinum</name>
    <dbReference type="NCBI Taxonomy" id="13035"/>
    <lineage>
        <taxon>Bacteria</taxon>
        <taxon>Bacillati</taxon>
        <taxon>Cyanobacteriota</taxon>
        <taxon>Cyanophyceae</taxon>
        <taxon>Nodosilineales</taxon>
        <taxon>Cymatolegaceae</taxon>
        <taxon>Dactylococcopsis</taxon>
    </lineage>
</organism>
<keyword evidence="2" id="KW-1185">Reference proteome</keyword>